<sequence length="75" mass="8771">MFKKYGVLSRTHTPIQKLGLRENRYANYRVAVGPLEGQGCERSELPCLADGITKQGRRSWSFYMYRICCLIDRRI</sequence>
<dbReference type="PATRIC" id="fig|1122985.7.peg.2595"/>
<dbReference type="HOGENOM" id="CLU_2668019_0_0_10"/>
<dbReference type="AlphaFoldDB" id="A0A069QFF0"/>
<dbReference type="EMBL" id="JNGW01000107">
    <property type="protein sequence ID" value="KDR51417.1"/>
    <property type="molecule type" value="Genomic_DNA"/>
</dbReference>
<evidence type="ECO:0000313" key="2">
    <source>
        <dbReference type="Proteomes" id="UP000027442"/>
    </source>
</evidence>
<dbReference type="Proteomes" id="UP000027442">
    <property type="component" value="Unassembled WGS sequence"/>
</dbReference>
<name>A0A069QFF0_HOYLO</name>
<evidence type="ECO:0000313" key="1">
    <source>
        <dbReference type="EMBL" id="KDR51417.1"/>
    </source>
</evidence>
<proteinExistence type="predicted"/>
<comment type="caution">
    <text evidence="1">The sequence shown here is derived from an EMBL/GenBank/DDBJ whole genome shotgun (WGS) entry which is preliminary data.</text>
</comment>
<reference evidence="1 2" key="1">
    <citation type="submission" date="2013-08" db="EMBL/GenBank/DDBJ databases">
        <authorList>
            <person name="Weinstock G."/>
            <person name="Sodergren E."/>
            <person name="Wylie T."/>
            <person name="Fulton L."/>
            <person name="Fulton R."/>
            <person name="Fronick C."/>
            <person name="O'Laughlin M."/>
            <person name="Godfrey J."/>
            <person name="Miner T."/>
            <person name="Herter B."/>
            <person name="Appelbaum E."/>
            <person name="Cordes M."/>
            <person name="Lek S."/>
            <person name="Wollam A."/>
            <person name="Pepin K.H."/>
            <person name="Palsikar V.B."/>
            <person name="Mitreva M."/>
            <person name="Wilson R.K."/>
        </authorList>
    </citation>
    <scope>NUCLEOTIDE SEQUENCE [LARGE SCALE GENOMIC DNA]</scope>
    <source>
        <strain evidence="1 2">ATCC 15930</strain>
    </source>
</reference>
<gene>
    <name evidence="1" type="ORF">HMPREF1991_02506</name>
</gene>
<protein>
    <submittedName>
        <fullName evidence="1">Uncharacterized protein</fullName>
    </submittedName>
</protein>
<accession>A0A069QFF0</accession>
<keyword evidence="2" id="KW-1185">Reference proteome</keyword>
<organism evidence="1 2">
    <name type="scientific">Hoylesella loescheii DSM 19665 = JCM 12249 = ATCC 15930</name>
    <dbReference type="NCBI Taxonomy" id="1122985"/>
    <lineage>
        <taxon>Bacteria</taxon>
        <taxon>Pseudomonadati</taxon>
        <taxon>Bacteroidota</taxon>
        <taxon>Bacteroidia</taxon>
        <taxon>Bacteroidales</taxon>
        <taxon>Prevotellaceae</taxon>
        <taxon>Hoylesella</taxon>
    </lineage>
</organism>